<gene>
    <name evidence="1" type="ORF">LARSCL_LOCUS368</name>
</gene>
<sequence length="77" mass="8719">MRKTAPLNVPLLSLCVSHPISNDPSMPSRDHSLTLKSSTPVLGCLFILFQCRGDWPGWKRKKRAGPIRISELKFPQY</sequence>
<dbReference type="AlphaFoldDB" id="A0AAV1YR99"/>
<evidence type="ECO:0000313" key="1">
    <source>
        <dbReference type="EMBL" id="CAL1261389.1"/>
    </source>
</evidence>
<keyword evidence="2" id="KW-1185">Reference proteome</keyword>
<evidence type="ECO:0000313" key="2">
    <source>
        <dbReference type="Proteomes" id="UP001497382"/>
    </source>
</evidence>
<reference evidence="1 2" key="1">
    <citation type="submission" date="2024-04" db="EMBL/GenBank/DDBJ databases">
        <authorList>
            <person name="Rising A."/>
            <person name="Reimegard J."/>
            <person name="Sonavane S."/>
            <person name="Akerstrom W."/>
            <person name="Nylinder S."/>
            <person name="Hedman E."/>
            <person name="Kallberg Y."/>
        </authorList>
    </citation>
    <scope>NUCLEOTIDE SEQUENCE [LARGE SCALE GENOMIC DNA]</scope>
</reference>
<dbReference type="EMBL" id="CAXIEN010000002">
    <property type="protein sequence ID" value="CAL1261389.1"/>
    <property type="molecule type" value="Genomic_DNA"/>
</dbReference>
<protein>
    <submittedName>
        <fullName evidence="1">Uncharacterized protein</fullName>
    </submittedName>
</protein>
<organism evidence="1 2">
    <name type="scientific">Larinioides sclopetarius</name>
    <dbReference type="NCBI Taxonomy" id="280406"/>
    <lineage>
        <taxon>Eukaryota</taxon>
        <taxon>Metazoa</taxon>
        <taxon>Ecdysozoa</taxon>
        <taxon>Arthropoda</taxon>
        <taxon>Chelicerata</taxon>
        <taxon>Arachnida</taxon>
        <taxon>Araneae</taxon>
        <taxon>Araneomorphae</taxon>
        <taxon>Entelegynae</taxon>
        <taxon>Araneoidea</taxon>
        <taxon>Araneidae</taxon>
        <taxon>Larinioides</taxon>
    </lineage>
</organism>
<name>A0AAV1YR99_9ARAC</name>
<dbReference type="Proteomes" id="UP001497382">
    <property type="component" value="Unassembled WGS sequence"/>
</dbReference>
<comment type="caution">
    <text evidence="1">The sequence shown here is derived from an EMBL/GenBank/DDBJ whole genome shotgun (WGS) entry which is preliminary data.</text>
</comment>
<accession>A0AAV1YR99</accession>
<proteinExistence type="predicted"/>